<dbReference type="Pfam" id="PF02731">
    <property type="entry name" value="SKIP_SNW"/>
    <property type="match status" value="1"/>
</dbReference>
<dbReference type="PANTHER" id="PTHR12096">
    <property type="entry name" value="NUCLEAR PROTEIN SKIP-RELATED"/>
    <property type="match status" value="1"/>
</dbReference>
<organism evidence="4 5">
    <name type="scientific">Coptis chinensis</name>
    <dbReference type="NCBI Taxonomy" id="261450"/>
    <lineage>
        <taxon>Eukaryota</taxon>
        <taxon>Viridiplantae</taxon>
        <taxon>Streptophyta</taxon>
        <taxon>Embryophyta</taxon>
        <taxon>Tracheophyta</taxon>
        <taxon>Spermatophyta</taxon>
        <taxon>Magnoliopsida</taxon>
        <taxon>Ranunculales</taxon>
        <taxon>Ranunculaceae</taxon>
        <taxon>Coptidoideae</taxon>
        <taxon>Coptis</taxon>
    </lineage>
</organism>
<feature type="compositionally biased region" description="Basic and acidic residues" evidence="2">
    <location>
        <begin position="89"/>
        <end position="138"/>
    </location>
</feature>
<evidence type="ECO:0000313" key="4">
    <source>
        <dbReference type="EMBL" id="KAF9607422.1"/>
    </source>
</evidence>
<evidence type="ECO:0000313" key="5">
    <source>
        <dbReference type="Proteomes" id="UP000631114"/>
    </source>
</evidence>
<keyword evidence="5" id="KW-1185">Reference proteome</keyword>
<accession>A0A835I0D5</accession>
<proteinExistence type="inferred from homology"/>
<comment type="similarity">
    <text evidence="1">Belongs to the SNW family.</text>
</comment>
<feature type="region of interest" description="Disordered" evidence="2">
    <location>
        <begin position="69"/>
        <end position="149"/>
    </location>
</feature>
<comment type="caution">
    <text evidence="4">The sequence shown here is derived from an EMBL/GenBank/DDBJ whole genome shotgun (WGS) entry which is preliminary data.</text>
</comment>
<evidence type="ECO:0000259" key="3">
    <source>
        <dbReference type="Pfam" id="PF02731"/>
    </source>
</evidence>
<feature type="domain" description="SKI-interacting protein SKIP SNW" evidence="3">
    <location>
        <begin position="1"/>
        <end position="51"/>
    </location>
</feature>
<evidence type="ECO:0000256" key="2">
    <source>
        <dbReference type="SAM" id="MobiDB-lite"/>
    </source>
</evidence>
<dbReference type="AlphaFoldDB" id="A0A835I0D5"/>
<dbReference type="OrthoDB" id="10266404at2759"/>
<dbReference type="InterPro" id="IPR004015">
    <property type="entry name" value="SKI-int_prot_SKIP_SNW-dom"/>
</dbReference>
<sequence>MHSPPRPVTVEDQKNWTIPPCVSNWKNPKGYTIPLDKRLAADGRGMEDKEMVLKENERKDQKLMVLAQKAHSERNGAAPPPSAPVEPQMEDKKERLEHDRIREERQRERKRERRLEAKDVANRNKSKIARDSDRDISEKVALGMACTLR</sequence>
<dbReference type="Proteomes" id="UP000631114">
    <property type="component" value="Unassembled WGS sequence"/>
</dbReference>
<dbReference type="GO" id="GO:0005681">
    <property type="term" value="C:spliceosomal complex"/>
    <property type="evidence" value="ECO:0007669"/>
    <property type="project" value="InterPro"/>
</dbReference>
<reference evidence="4 5" key="1">
    <citation type="submission" date="2020-10" db="EMBL/GenBank/DDBJ databases">
        <title>The Coptis chinensis genome and diversification of protoberbering-type alkaloids.</title>
        <authorList>
            <person name="Wang B."/>
            <person name="Shu S."/>
            <person name="Song C."/>
            <person name="Liu Y."/>
        </authorList>
    </citation>
    <scope>NUCLEOTIDE SEQUENCE [LARGE SCALE GENOMIC DNA]</scope>
    <source>
        <strain evidence="4">HL-2020</strain>
        <tissue evidence="4">Leaf</tissue>
    </source>
</reference>
<dbReference type="InterPro" id="IPR017862">
    <property type="entry name" value="SKI-int_prot_SKIP"/>
</dbReference>
<evidence type="ECO:0000256" key="1">
    <source>
        <dbReference type="ARBA" id="ARBA00010197"/>
    </source>
</evidence>
<protein>
    <recommendedName>
        <fullName evidence="3">SKI-interacting protein SKIP SNW domain-containing protein</fullName>
    </recommendedName>
</protein>
<gene>
    <name evidence="4" type="ORF">IFM89_035560</name>
</gene>
<dbReference type="EMBL" id="JADFTS010000005">
    <property type="protein sequence ID" value="KAF9607422.1"/>
    <property type="molecule type" value="Genomic_DNA"/>
</dbReference>
<name>A0A835I0D5_9MAGN</name>
<dbReference type="GO" id="GO:0000398">
    <property type="term" value="P:mRNA splicing, via spliceosome"/>
    <property type="evidence" value="ECO:0007669"/>
    <property type="project" value="InterPro"/>
</dbReference>